<keyword evidence="2" id="KW-1185">Reference proteome</keyword>
<protein>
    <submittedName>
        <fullName evidence="1">Uncharacterized protein</fullName>
    </submittedName>
</protein>
<proteinExistence type="predicted"/>
<dbReference type="OrthoDB" id="1422241at2759"/>
<reference evidence="1" key="1">
    <citation type="submission" date="2018-05" db="EMBL/GenBank/DDBJ databases">
        <title>Draft genome of Mucuna pruriens seed.</title>
        <authorList>
            <person name="Nnadi N.E."/>
            <person name="Vos R."/>
            <person name="Hasami M.H."/>
            <person name="Devisetty U.K."/>
            <person name="Aguiy J.C."/>
        </authorList>
    </citation>
    <scope>NUCLEOTIDE SEQUENCE [LARGE SCALE GENOMIC DNA]</scope>
    <source>
        <strain evidence="1">JCA_2017</strain>
    </source>
</reference>
<feature type="non-terminal residue" evidence="1">
    <location>
        <position position="1"/>
    </location>
</feature>
<sequence>SNPDKLHAYDVEIDKTFHKLISSHRSSAFAFDSSILKSDSDDFDSNANFNFGHTNSNSDFGVCISQFSLDNMTNNNRTLNKLATANFGLIHLLPKYHGLVGEDPYKNLKEFHVMCFTMRPHGIPELHQDEGIPFLPR</sequence>
<accession>A0A371HKA6</accession>
<evidence type="ECO:0000313" key="2">
    <source>
        <dbReference type="Proteomes" id="UP000257109"/>
    </source>
</evidence>
<dbReference type="EMBL" id="QJKJ01002369">
    <property type="protein sequence ID" value="RDY03174.1"/>
    <property type="molecule type" value="Genomic_DNA"/>
</dbReference>
<gene>
    <name evidence="1" type="ORF">CR513_13283</name>
</gene>
<dbReference type="Proteomes" id="UP000257109">
    <property type="component" value="Unassembled WGS sequence"/>
</dbReference>
<comment type="caution">
    <text evidence="1">The sequence shown here is derived from an EMBL/GenBank/DDBJ whole genome shotgun (WGS) entry which is preliminary data.</text>
</comment>
<name>A0A371HKA6_MUCPR</name>
<dbReference type="AlphaFoldDB" id="A0A371HKA6"/>
<evidence type="ECO:0000313" key="1">
    <source>
        <dbReference type="EMBL" id="RDY03174.1"/>
    </source>
</evidence>
<organism evidence="1 2">
    <name type="scientific">Mucuna pruriens</name>
    <name type="common">Velvet bean</name>
    <name type="synonym">Dolichos pruriens</name>
    <dbReference type="NCBI Taxonomy" id="157652"/>
    <lineage>
        <taxon>Eukaryota</taxon>
        <taxon>Viridiplantae</taxon>
        <taxon>Streptophyta</taxon>
        <taxon>Embryophyta</taxon>
        <taxon>Tracheophyta</taxon>
        <taxon>Spermatophyta</taxon>
        <taxon>Magnoliopsida</taxon>
        <taxon>eudicotyledons</taxon>
        <taxon>Gunneridae</taxon>
        <taxon>Pentapetalae</taxon>
        <taxon>rosids</taxon>
        <taxon>fabids</taxon>
        <taxon>Fabales</taxon>
        <taxon>Fabaceae</taxon>
        <taxon>Papilionoideae</taxon>
        <taxon>50 kb inversion clade</taxon>
        <taxon>NPAAA clade</taxon>
        <taxon>indigoferoid/millettioid clade</taxon>
        <taxon>Phaseoleae</taxon>
        <taxon>Mucuna</taxon>
    </lineage>
</organism>
<feature type="non-terminal residue" evidence="1">
    <location>
        <position position="137"/>
    </location>
</feature>